<evidence type="ECO:0000313" key="2">
    <source>
        <dbReference type="EMBL" id="GAH12867.1"/>
    </source>
</evidence>
<protein>
    <submittedName>
        <fullName evidence="2">Uncharacterized protein</fullName>
    </submittedName>
</protein>
<organism evidence="2">
    <name type="scientific">marine sediment metagenome</name>
    <dbReference type="NCBI Taxonomy" id="412755"/>
    <lineage>
        <taxon>unclassified sequences</taxon>
        <taxon>metagenomes</taxon>
        <taxon>ecological metagenomes</taxon>
    </lineage>
</organism>
<accession>X1CYB6</accession>
<feature type="compositionally biased region" description="Polar residues" evidence="1">
    <location>
        <begin position="1"/>
        <end position="10"/>
    </location>
</feature>
<feature type="region of interest" description="Disordered" evidence="1">
    <location>
        <begin position="1"/>
        <end position="26"/>
    </location>
</feature>
<comment type="caution">
    <text evidence="2">The sequence shown here is derived from an EMBL/GenBank/DDBJ whole genome shotgun (WGS) entry which is preliminary data.</text>
</comment>
<proteinExistence type="predicted"/>
<feature type="compositionally biased region" description="Basic and acidic residues" evidence="1">
    <location>
        <begin position="16"/>
        <end position="26"/>
    </location>
</feature>
<reference evidence="2" key="1">
    <citation type="journal article" date="2014" name="Front. Microbiol.">
        <title>High frequency of phylogenetically diverse reductive dehalogenase-homologous genes in deep subseafloor sedimentary metagenomes.</title>
        <authorList>
            <person name="Kawai M."/>
            <person name="Futagami T."/>
            <person name="Toyoda A."/>
            <person name="Takaki Y."/>
            <person name="Nishi S."/>
            <person name="Hori S."/>
            <person name="Arai W."/>
            <person name="Tsubouchi T."/>
            <person name="Morono Y."/>
            <person name="Uchiyama I."/>
            <person name="Ito T."/>
            <person name="Fujiyama A."/>
            <person name="Inagaki F."/>
            <person name="Takami H."/>
        </authorList>
    </citation>
    <scope>NUCLEOTIDE SEQUENCE</scope>
    <source>
        <strain evidence="2">Expedition CK06-06</strain>
    </source>
</reference>
<feature type="non-terminal residue" evidence="2">
    <location>
        <position position="1"/>
    </location>
</feature>
<dbReference type="EMBL" id="BART01031299">
    <property type="protein sequence ID" value="GAH12867.1"/>
    <property type="molecule type" value="Genomic_DNA"/>
</dbReference>
<dbReference type="AlphaFoldDB" id="X1CYB6"/>
<name>X1CYB6_9ZZZZ</name>
<evidence type="ECO:0000256" key="1">
    <source>
        <dbReference type="SAM" id="MobiDB-lite"/>
    </source>
</evidence>
<sequence length="38" mass="4529">EALVKTINSGKTRRSTSREREMGHKEMTFMKYGNKNRR</sequence>
<gene>
    <name evidence="2" type="ORF">S01H4_54397</name>
</gene>